<keyword evidence="4" id="KW-0238">DNA-binding</keyword>
<feature type="compositionally biased region" description="Acidic residues" evidence="7">
    <location>
        <begin position="257"/>
        <end position="268"/>
    </location>
</feature>
<keyword evidence="10" id="KW-1185">Reference proteome</keyword>
<feature type="compositionally biased region" description="Basic and acidic residues" evidence="7">
    <location>
        <begin position="411"/>
        <end position="422"/>
    </location>
</feature>
<dbReference type="GO" id="GO:0000981">
    <property type="term" value="F:DNA-binding transcription factor activity, RNA polymerase II-specific"/>
    <property type="evidence" value="ECO:0007669"/>
    <property type="project" value="InterPro"/>
</dbReference>
<dbReference type="SMART" id="SM00066">
    <property type="entry name" value="GAL4"/>
    <property type="match status" value="1"/>
</dbReference>
<dbReference type="Gene3D" id="4.10.240.10">
    <property type="entry name" value="Zn(2)-C6 fungal-type DNA-binding domain"/>
    <property type="match status" value="1"/>
</dbReference>
<evidence type="ECO:0000256" key="6">
    <source>
        <dbReference type="ARBA" id="ARBA00023242"/>
    </source>
</evidence>
<accession>G4TVT0</accession>
<dbReference type="AlphaFoldDB" id="G4TVT0"/>
<sequence>MFTQKKNLMNNSSLPTSPARHPKSPPFNSPLLHANTLHQHQAIYNAQGLPGGDHDPQLMNPALAYGSPPFYASQQSFSMQAMPMYQQQRPTSFPRTLGAFPHAPTGVFGSSVPTVNPQLTLSPPPNPPWIQQSYFSHEGSSIEQQQQHHQSSQDHATFDKSIFEDPRGFHLALLENNPKQELQQPLPSVQANRGGLGVANEASLNDNLPVTGPGPHSDSSNGVVKSKRKKITPRDPVRRPTNNNGRPSKRPRRQVESEDDDVDSDDDEATRANKYHKACHHCRKQKSKCHMDKNSNTCKSCQLHNRECFVELRPERRLPISRKVLQAELDKKNAIIELFSRMLKPYMLQHPGEENLSSGSPPSSAAYEEPLRKQVLEWLEKAEASRVAFTSMDLNGRAFNETSSSSDDDEAKPTSHDGEHYQQQDYSGGRQPRRPGLRSSARSASGMSGLGMAHLELSDSRSTPSRSPRASRGANLSIRHPVGVLAAASLRGAAVNTAASHAESSVGEPPLPISPSSVDIGVARHDYFISGDPMAAKFSQLGLRRIEIDRGLSEEPKLLRKGLIEPPEVDKLFAIFYEKLNPSINLLDETLHKPATTFARCPLLFTVVCAVASRYHTERPELYSIAMHFAMTSAASSLTDSKKSVELCQAYLLLSLWPLPCRKYDEDRAWIYLGLAIRMAMDLNLHIPVDIEAANEEQEREILNRTRTWIVCFNMDRSTSAQLGKPMTIRENYLIHKSEDWYRRSKYNTPYDIHLCQITALMRIMSRAQDTIYADVNTPSGIKEDLDLRQTAFEFDDEIVAWEQRSAALLAAEETSDDPRCRYRRHLLPFYANYSRLVILSFGFQYSLSMGLLTPGDDLITRCLDAAQKVIAMMVNDPVMRPYLRHAPDSHLVFASFASAFLLKLLRHKFVHLIEEEKRMRIIPLVERFIRVLSDSSVSIDDSHMPKIYARFLDSLLQKHRMYEAEAAQKYESGGCAAANGVEPRRDQDTAMDTRESGLAIDLNTVHQDNTSLHGQLLSPSSHPSIQFTPPSYDDETYGRYTLPESIDHVLNGPSTVGMAVPDFGYEMSLGDSATLSGSGTATALDDVNRDGKYTLDNILSGSFWPHESTSSVPPPAAALNSWEKDLFHQFFPGFDG</sequence>
<dbReference type="CDD" id="cd12148">
    <property type="entry name" value="fungal_TF_MHR"/>
    <property type="match status" value="1"/>
</dbReference>
<evidence type="ECO:0000256" key="1">
    <source>
        <dbReference type="ARBA" id="ARBA00004123"/>
    </source>
</evidence>
<feature type="domain" description="Zn(2)-C6 fungal-type" evidence="8">
    <location>
        <begin position="278"/>
        <end position="308"/>
    </location>
</feature>
<dbReference type="PROSITE" id="PS50048">
    <property type="entry name" value="ZN2_CY6_FUNGAL_2"/>
    <property type="match status" value="1"/>
</dbReference>
<dbReference type="PANTHER" id="PTHR31845">
    <property type="entry name" value="FINGER DOMAIN PROTEIN, PUTATIVE-RELATED"/>
    <property type="match status" value="1"/>
</dbReference>
<dbReference type="GO" id="GO:0006351">
    <property type="term" value="P:DNA-templated transcription"/>
    <property type="evidence" value="ECO:0007669"/>
    <property type="project" value="InterPro"/>
</dbReference>
<dbReference type="Proteomes" id="UP000007148">
    <property type="component" value="Unassembled WGS sequence"/>
</dbReference>
<protein>
    <recommendedName>
        <fullName evidence="8">Zn(2)-C6 fungal-type domain-containing protein</fullName>
    </recommendedName>
</protein>
<dbReference type="eggNOG" id="ENOG502SM5N">
    <property type="taxonomic scope" value="Eukaryota"/>
</dbReference>
<feature type="region of interest" description="Disordered" evidence="7">
    <location>
        <begin position="397"/>
        <end position="447"/>
    </location>
</feature>
<feature type="region of interest" description="Disordered" evidence="7">
    <location>
        <begin position="199"/>
        <end position="269"/>
    </location>
</feature>
<feature type="region of interest" description="Disordered" evidence="7">
    <location>
        <begin position="131"/>
        <end position="156"/>
    </location>
</feature>
<organism evidence="9 10">
    <name type="scientific">Serendipita indica (strain DSM 11827)</name>
    <name type="common">Root endophyte fungus</name>
    <name type="synonym">Piriformospora indica</name>
    <dbReference type="NCBI Taxonomy" id="1109443"/>
    <lineage>
        <taxon>Eukaryota</taxon>
        <taxon>Fungi</taxon>
        <taxon>Dikarya</taxon>
        <taxon>Basidiomycota</taxon>
        <taxon>Agaricomycotina</taxon>
        <taxon>Agaricomycetes</taxon>
        <taxon>Sebacinales</taxon>
        <taxon>Serendipitaceae</taxon>
        <taxon>Serendipita</taxon>
    </lineage>
</organism>
<dbReference type="InterPro" id="IPR007219">
    <property type="entry name" value="XnlR_reg_dom"/>
</dbReference>
<keyword evidence="5" id="KW-0804">Transcription</keyword>
<dbReference type="GO" id="GO:0000976">
    <property type="term" value="F:transcription cis-regulatory region binding"/>
    <property type="evidence" value="ECO:0007669"/>
    <property type="project" value="TreeGrafter"/>
</dbReference>
<feature type="compositionally biased region" description="Polar residues" evidence="7">
    <location>
        <begin position="1"/>
        <end position="16"/>
    </location>
</feature>
<feature type="region of interest" description="Disordered" evidence="7">
    <location>
        <begin position="1"/>
        <end position="32"/>
    </location>
</feature>
<keyword evidence="2" id="KW-0479">Metal-binding</keyword>
<evidence type="ECO:0000256" key="5">
    <source>
        <dbReference type="ARBA" id="ARBA00023163"/>
    </source>
</evidence>
<dbReference type="GO" id="GO:0005634">
    <property type="term" value="C:nucleus"/>
    <property type="evidence" value="ECO:0007669"/>
    <property type="project" value="UniProtKB-SubCell"/>
</dbReference>
<dbReference type="PROSITE" id="PS00463">
    <property type="entry name" value="ZN2_CY6_FUNGAL_1"/>
    <property type="match status" value="1"/>
</dbReference>
<evidence type="ECO:0000313" key="10">
    <source>
        <dbReference type="Proteomes" id="UP000007148"/>
    </source>
</evidence>
<dbReference type="Pfam" id="PF04082">
    <property type="entry name" value="Fungal_trans"/>
    <property type="match status" value="1"/>
</dbReference>
<name>G4TVT0_SERID</name>
<dbReference type="SMART" id="SM00906">
    <property type="entry name" value="Fungal_trans"/>
    <property type="match status" value="1"/>
</dbReference>
<evidence type="ECO:0000313" key="9">
    <source>
        <dbReference type="EMBL" id="CCA75423.1"/>
    </source>
</evidence>
<dbReference type="InterPro" id="IPR036864">
    <property type="entry name" value="Zn2-C6_fun-type_DNA-bd_sf"/>
</dbReference>
<proteinExistence type="predicted"/>
<feature type="compositionally biased region" description="Low complexity" evidence="7">
    <location>
        <begin position="437"/>
        <end position="447"/>
    </location>
</feature>
<gene>
    <name evidence="9" type="ORF">PIIN_09406</name>
</gene>
<dbReference type="OrthoDB" id="39175at2759"/>
<dbReference type="InterPro" id="IPR051089">
    <property type="entry name" value="prtT"/>
</dbReference>
<keyword evidence="6" id="KW-0539">Nucleus</keyword>
<reference evidence="9 10" key="1">
    <citation type="journal article" date="2011" name="PLoS Pathog.">
        <title>Endophytic Life Strategies Decoded by Genome and Transcriptome Analyses of the Mutualistic Root Symbiont Piriformospora indica.</title>
        <authorList>
            <person name="Zuccaro A."/>
            <person name="Lahrmann U."/>
            <person name="Guldener U."/>
            <person name="Langen G."/>
            <person name="Pfiffi S."/>
            <person name="Biedenkopf D."/>
            <person name="Wong P."/>
            <person name="Samans B."/>
            <person name="Grimm C."/>
            <person name="Basiewicz M."/>
            <person name="Murat C."/>
            <person name="Martin F."/>
            <person name="Kogel K.H."/>
        </authorList>
    </citation>
    <scope>NUCLEOTIDE SEQUENCE [LARGE SCALE GENOMIC DNA]</scope>
    <source>
        <strain evidence="9 10">DSM 11827</strain>
    </source>
</reference>
<dbReference type="EMBL" id="CAFZ01000447">
    <property type="protein sequence ID" value="CCA75423.1"/>
    <property type="molecule type" value="Genomic_DNA"/>
</dbReference>
<evidence type="ECO:0000256" key="4">
    <source>
        <dbReference type="ARBA" id="ARBA00023125"/>
    </source>
</evidence>
<evidence type="ECO:0000256" key="7">
    <source>
        <dbReference type="SAM" id="MobiDB-lite"/>
    </source>
</evidence>
<evidence type="ECO:0000259" key="8">
    <source>
        <dbReference type="PROSITE" id="PS50048"/>
    </source>
</evidence>
<evidence type="ECO:0000256" key="3">
    <source>
        <dbReference type="ARBA" id="ARBA00023015"/>
    </source>
</evidence>
<comment type="subcellular location">
    <subcellularLocation>
        <location evidence="1">Nucleus</location>
    </subcellularLocation>
</comment>
<comment type="caution">
    <text evidence="9">The sequence shown here is derived from an EMBL/GenBank/DDBJ whole genome shotgun (WGS) entry which is preliminary data.</text>
</comment>
<feature type="compositionally biased region" description="Low complexity" evidence="7">
    <location>
        <begin position="136"/>
        <end position="150"/>
    </location>
</feature>
<dbReference type="SUPFAM" id="SSF57701">
    <property type="entry name" value="Zn2/Cys6 DNA-binding domain"/>
    <property type="match status" value="1"/>
</dbReference>
<evidence type="ECO:0000256" key="2">
    <source>
        <dbReference type="ARBA" id="ARBA00022723"/>
    </source>
</evidence>
<dbReference type="OMA" id="RCKGLKV"/>
<dbReference type="HOGENOM" id="CLU_278248_0_0_1"/>
<dbReference type="CDD" id="cd00067">
    <property type="entry name" value="GAL4"/>
    <property type="match status" value="1"/>
</dbReference>
<dbReference type="GO" id="GO:0008270">
    <property type="term" value="F:zinc ion binding"/>
    <property type="evidence" value="ECO:0007669"/>
    <property type="project" value="InterPro"/>
</dbReference>
<dbReference type="InParanoid" id="G4TVT0"/>
<dbReference type="InterPro" id="IPR001138">
    <property type="entry name" value="Zn2Cys6_DnaBD"/>
</dbReference>
<keyword evidence="3" id="KW-0805">Transcription regulation</keyword>
<dbReference type="PANTHER" id="PTHR31845:SF19">
    <property type="entry name" value="TRANSCRIPTION FACTOR DOMAIN-CONTAINING PROTEIN"/>
    <property type="match status" value="1"/>
</dbReference>